<dbReference type="PANTHER" id="PTHR40940:SF1">
    <property type="entry name" value="PROTEIN BATD"/>
    <property type="match status" value="1"/>
</dbReference>
<feature type="transmembrane region" description="Helical" evidence="1">
    <location>
        <begin position="427"/>
        <end position="448"/>
    </location>
</feature>
<dbReference type="RefSeq" id="WP_010484071.1">
    <property type="nucleotide sequence ID" value="NZ_AJLO02000022.1"/>
</dbReference>
<keyword evidence="1" id="KW-1133">Transmembrane helix</keyword>
<organism evidence="2 3">
    <name type="scientific">Stenotrophomonas geniculata N1</name>
    <dbReference type="NCBI Taxonomy" id="1167641"/>
    <lineage>
        <taxon>Bacteria</taxon>
        <taxon>Pseudomonadati</taxon>
        <taxon>Pseudomonadota</taxon>
        <taxon>Gammaproteobacteria</taxon>
        <taxon>Lysobacterales</taxon>
        <taxon>Lysobacteraceae</taxon>
        <taxon>Stenotrophomonas</taxon>
    </lineage>
</organism>
<dbReference type="EMBL" id="AJLO02000022">
    <property type="protein sequence ID" value="KOE99316.1"/>
    <property type="molecule type" value="Genomic_DNA"/>
</dbReference>
<dbReference type="PANTHER" id="PTHR40940">
    <property type="entry name" value="PROTEIN BATD-RELATED"/>
    <property type="match status" value="1"/>
</dbReference>
<reference evidence="2 3" key="1">
    <citation type="journal article" date="2012" name="J. Bacteriol.">
        <title>Genome sequence of a novel nicotine-degrading strain, Pseudomonas geniculata N1.</title>
        <authorList>
            <person name="Tang H."/>
            <person name="Yu H."/>
            <person name="Tai C."/>
            <person name="Huang K."/>
            <person name="Liu Y."/>
            <person name="Wang L."/>
            <person name="Yao Y."/>
            <person name="Wu G."/>
            <person name="Xu P."/>
        </authorList>
    </citation>
    <scope>NUCLEOTIDE SEQUENCE [LARGE SCALE GENOMIC DNA]</scope>
    <source>
        <strain evidence="2 3">N1</strain>
    </source>
</reference>
<dbReference type="Proteomes" id="UP000036890">
    <property type="component" value="Unassembled WGS sequence"/>
</dbReference>
<accession>A0A0L8AAR2</accession>
<gene>
    <name evidence="2" type="ORF">W7K_10415</name>
</gene>
<keyword evidence="1" id="KW-0472">Membrane</keyword>
<keyword evidence="1" id="KW-0812">Transmembrane</keyword>
<dbReference type="AlphaFoldDB" id="A0A0L8AAR2"/>
<comment type="caution">
    <text evidence="2">The sequence shown here is derived from an EMBL/GenBank/DDBJ whole genome shotgun (WGS) entry which is preliminary data.</text>
</comment>
<dbReference type="Pfam" id="PF13584">
    <property type="entry name" value="BatD"/>
    <property type="match status" value="1"/>
</dbReference>
<proteinExistence type="predicted"/>
<protein>
    <submittedName>
        <fullName evidence="2">Membrane protein</fullName>
    </submittedName>
</protein>
<name>A0A0L8AAR2_9GAMM</name>
<evidence type="ECO:0000256" key="1">
    <source>
        <dbReference type="SAM" id="Phobius"/>
    </source>
</evidence>
<evidence type="ECO:0000313" key="3">
    <source>
        <dbReference type="Proteomes" id="UP000036890"/>
    </source>
</evidence>
<evidence type="ECO:0000313" key="2">
    <source>
        <dbReference type="EMBL" id="KOE99316.1"/>
    </source>
</evidence>
<dbReference type="OrthoDB" id="5293418at2"/>
<dbReference type="InterPro" id="IPR025738">
    <property type="entry name" value="BatD"/>
</dbReference>
<sequence>MTRAINMHGRWPLQVLATLLLWLPLLAWAQPRAWLDRDRIAMGDTVTLNVESDQGAPDFTPLRTDFDLSGQTSSRQVEWSNGSMQQRNLYGVALTPRRSGALVVPGLQVGSVRTAPLTLQVDAAAVAGPDSNAVAFIETVVDDQTPYVQQSVGVVVRLYFASQLASGELVLDTPAGASLQRVGDDRTDVRQVNGRRYNVVERRFLLIPERSGALRLAGARFSGRSAGGFFDDFFGGGDGRMNATGADRTLQVQAQPAQAPQPWLPLQGLQLRYTSAPTSARTGEAANVVVEAIADGATRAQFTDLPVPDVGSAAQVFAEPAQYEETFNGSTPRLKITRRYSIVPRQPGSLVVPGPRLPWWDVRNGKPQEAKLPDLTLAVAAGNGGGSASPAPLPPIDTDAALPGGDGQDSRIAATDPRASGLAERPWPWMGAAIGLALLWLLTLLWGWQRGRRPRVASPEAGRGAVPAVATGRAGLAELRRALDGEGFDQVEAQLCAMAGVERIEQVIARLDDPAQRQVLQDLQQARWGGQGDLAPLRTRLREVFRDGPHWSAAAITADTGLAPLYPPRRT</sequence>